<sequence>MLLALLCLVLLAPASAFAPALNSIGQGAQLNGICGMSRTAKPCRARLCGLRMNNKDTVTISTSSLIKITDESKTFIDKVASRGIWQGDLPDEAQEALARVGWVEDNKGGDEERIAREDIEKIVERVTAEETFADERSKLMFMEDTREKILKEVIRQELKAEYGVELEDLLNPIKSFKAS</sequence>
<feature type="chain" id="PRO_5008769888" evidence="1">
    <location>
        <begin position="17"/>
        <end position="179"/>
    </location>
</feature>
<accession>L1IC83</accession>
<dbReference type="RefSeq" id="XP_005820687.1">
    <property type="nucleotide sequence ID" value="XM_005820630.1"/>
</dbReference>
<feature type="signal peptide" evidence="1">
    <location>
        <begin position="1"/>
        <end position="16"/>
    </location>
</feature>
<evidence type="ECO:0000313" key="4">
    <source>
        <dbReference type="Proteomes" id="UP000011087"/>
    </source>
</evidence>
<evidence type="ECO:0000313" key="3">
    <source>
        <dbReference type="EnsemblProtists" id="EKX33707"/>
    </source>
</evidence>
<reference evidence="3" key="3">
    <citation type="submission" date="2016-03" db="UniProtKB">
        <authorList>
            <consortium name="EnsemblProtists"/>
        </authorList>
    </citation>
    <scope>IDENTIFICATION</scope>
</reference>
<protein>
    <submittedName>
        <fullName evidence="2 3">Uncharacterized protein</fullName>
    </submittedName>
</protein>
<dbReference type="EMBL" id="JH993132">
    <property type="protein sequence ID" value="EKX33707.1"/>
    <property type="molecule type" value="Genomic_DNA"/>
</dbReference>
<dbReference type="PaxDb" id="55529-EKX33707"/>
<dbReference type="KEGG" id="gtt:GUITHDRAFT_147725"/>
<evidence type="ECO:0000256" key="1">
    <source>
        <dbReference type="SAM" id="SignalP"/>
    </source>
</evidence>
<name>L1IC83_GUITC</name>
<evidence type="ECO:0000313" key="2">
    <source>
        <dbReference type="EMBL" id="EKX33707.1"/>
    </source>
</evidence>
<dbReference type="EnsemblProtists" id="EKX33707">
    <property type="protein sequence ID" value="EKX33707"/>
    <property type="gene ID" value="GUITHDRAFT_147725"/>
</dbReference>
<proteinExistence type="predicted"/>
<keyword evidence="1" id="KW-0732">Signal</keyword>
<gene>
    <name evidence="2" type="ORF">GUITHDRAFT_147725</name>
</gene>
<dbReference type="AlphaFoldDB" id="L1IC83"/>
<dbReference type="GeneID" id="17290435"/>
<dbReference type="Proteomes" id="UP000011087">
    <property type="component" value="Unassembled WGS sequence"/>
</dbReference>
<dbReference type="HOGENOM" id="CLU_1506183_0_0_1"/>
<reference evidence="4" key="2">
    <citation type="submission" date="2012-11" db="EMBL/GenBank/DDBJ databases">
        <authorList>
            <person name="Kuo A."/>
            <person name="Curtis B.A."/>
            <person name="Tanifuji G."/>
            <person name="Burki F."/>
            <person name="Gruber A."/>
            <person name="Irimia M."/>
            <person name="Maruyama S."/>
            <person name="Arias M.C."/>
            <person name="Ball S.G."/>
            <person name="Gile G.H."/>
            <person name="Hirakawa Y."/>
            <person name="Hopkins J.F."/>
            <person name="Rensing S.A."/>
            <person name="Schmutz J."/>
            <person name="Symeonidi A."/>
            <person name="Elias M."/>
            <person name="Eveleigh R.J."/>
            <person name="Herman E.K."/>
            <person name="Klute M.J."/>
            <person name="Nakayama T."/>
            <person name="Obornik M."/>
            <person name="Reyes-Prieto A."/>
            <person name="Armbrust E.V."/>
            <person name="Aves S.J."/>
            <person name="Beiko R.G."/>
            <person name="Coutinho P."/>
            <person name="Dacks J.B."/>
            <person name="Durnford D.G."/>
            <person name="Fast N.M."/>
            <person name="Green B.R."/>
            <person name="Grisdale C."/>
            <person name="Hempe F."/>
            <person name="Henrissat B."/>
            <person name="Hoppner M.P."/>
            <person name="Ishida K.-I."/>
            <person name="Kim E."/>
            <person name="Koreny L."/>
            <person name="Kroth P.G."/>
            <person name="Liu Y."/>
            <person name="Malik S.-B."/>
            <person name="Maier U.G."/>
            <person name="McRose D."/>
            <person name="Mock T."/>
            <person name="Neilson J.A."/>
            <person name="Onodera N.T."/>
            <person name="Poole A.M."/>
            <person name="Pritham E.J."/>
            <person name="Richards T.A."/>
            <person name="Rocap G."/>
            <person name="Roy S.W."/>
            <person name="Sarai C."/>
            <person name="Schaack S."/>
            <person name="Shirato S."/>
            <person name="Slamovits C.H."/>
            <person name="Spencer D.F."/>
            <person name="Suzuki S."/>
            <person name="Worden A.Z."/>
            <person name="Zauner S."/>
            <person name="Barry K."/>
            <person name="Bell C."/>
            <person name="Bharti A.K."/>
            <person name="Crow J.A."/>
            <person name="Grimwood J."/>
            <person name="Kramer R."/>
            <person name="Lindquist E."/>
            <person name="Lucas S."/>
            <person name="Salamov A."/>
            <person name="McFadden G.I."/>
            <person name="Lane C.E."/>
            <person name="Keeling P.J."/>
            <person name="Gray M.W."/>
            <person name="Grigoriev I.V."/>
            <person name="Archibald J.M."/>
        </authorList>
    </citation>
    <scope>NUCLEOTIDE SEQUENCE</scope>
    <source>
        <strain evidence="4">CCMP2712</strain>
    </source>
</reference>
<organism evidence="2">
    <name type="scientific">Guillardia theta (strain CCMP2712)</name>
    <name type="common">Cryptophyte</name>
    <dbReference type="NCBI Taxonomy" id="905079"/>
    <lineage>
        <taxon>Eukaryota</taxon>
        <taxon>Cryptophyceae</taxon>
        <taxon>Pyrenomonadales</taxon>
        <taxon>Geminigeraceae</taxon>
        <taxon>Guillardia</taxon>
    </lineage>
</organism>
<keyword evidence="4" id="KW-1185">Reference proteome</keyword>
<reference evidence="2 4" key="1">
    <citation type="journal article" date="2012" name="Nature">
        <title>Algal genomes reveal evolutionary mosaicism and the fate of nucleomorphs.</title>
        <authorList>
            <consortium name="DOE Joint Genome Institute"/>
            <person name="Curtis B.A."/>
            <person name="Tanifuji G."/>
            <person name="Burki F."/>
            <person name="Gruber A."/>
            <person name="Irimia M."/>
            <person name="Maruyama S."/>
            <person name="Arias M.C."/>
            <person name="Ball S.G."/>
            <person name="Gile G.H."/>
            <person name="Hirakawa Y."/>
            <person name="Hopkins J.F."/>
            <person name="Kuo A."/>
            <person name="Rensing S.A."/>
            <person name="Schmutz J."/>
            <person name="Symeonidi A."/>
            <person name="Elias M."/>
            <person name="Eveleigh R.J."/>
            <person name="Herman E.K."/>
            <person name="Klute M.J."/>
            <person name="Nakayama T."/>
            <person name="Obornik M."/>
            <person name="Reyes-Prieto A."/>
            <person name="Armbrust E.V."/>
            <person name="Aves S.J."/>
            <person name="Beiko R.G."/>
            <person name="Coutinho P."/>
            <person name="Dacks J.B."/>
            <person name="Durnford D.G."/>
            <person name="Fast N.M."/>
            <person name="Green B.R."/>
            <person name="Grisdale C.J."/>
            <person name="Hempel F."/>
            <person name="Henrissat B."/>
            <person name="Hoppner M.P."/>
            <person name="Ishida K."/>
            <person name="Kim E."/>
            <person name="Koreny L."/>
            <person name="Kroth P.G."/>
            <person name="Liu Y."/>
            <person name="Malik S.B."/>
            <person name="Maier U.G."/>
            <person name="McRose D."/>
            <person name="Mock T."/>
            <person name="Neilson J.A."/>
            <person name="Onodera N.T."/>
            <person name="Poole A.M."/>
            <person name="Pritham E.J."/>
            <person name="Richards T.A."/>
            <person name="Rocap G."/>
            <person name="Roy S.W."/>
            <person name="Sarai C."/>
            <person name="Schaack S."/>
            <person name="Shirato S."/>
            <person name="Slamovits C.H."/>
            <person name="Spencer D.F."/>
            <person name="Suzuki S."/>
            <person name="Worden A.Z."/>
            <person name="Zauner S."/>
            <person name="Barry K."/>
            <person name="Bell C."/>
            <person name="Bharti A.K."/>
            <person name="Crow J.A."/>
            <person name="Grimwood J."/>
            <person name="Kramer R."/>
            <person name="Lindquist E."/>
            <person name="Lucas S."/>
            <person name="Salamov A."/>
            <person name="McFadden G.I."/>
            <person name="Lane C.E."/>
            <person name="Keeling P.J."/>
            <person name="Gray M.W."/>
            <person name="Grigoriev I.V."/>
            <person name="Archibald J.M."/>
        </authorList>
    </citation>
    <scope>NUCLEOTIDE SEQUENCE</scope>
    <source>
        <strain evidence="2 4">CCMP2712</strain>
    </source>
</reference>